<dbReference type="SUPFAM" id="SSF54862">
    <property type="entry name" value="4Fe-4S ferredoxins"/>
    <property type="match status" value="1"/>
</dbReference>
<sequence>MKTNEDVALIFDIQGFSVHDGPGGRTLIFFKGCPLHCTWCSNPEGECRNREVMFREDSCKQCYNCVEQCPQKAITVSSNGKITFDRASCQQCESLECVEYCYDSALGIAGKYYTQQELIRKIERDRRFWGSGGGITLGGGEVMSQYKFAARFLEQCHRNYIHTAIETSGYASWSHYEEVLKHTDWVFVDIKHMDDARHREGTGVSNTLILENIALMARQQDAFRLIPRVPVIPGFNDDEQNMQATARFLQHNGLTEVNLLPFHRLGSSKYTQLGRQYDFAQTASLTQQALQAMKAHFEAKAIRCYVGSDTPF</sequence>
<dbReference type="Pfam" id="PF04055">
    <property type="entry name" value="Radical_SAM"/>
    <property type="match status" value="1"/>
</dbReference>
<evidence type="ECO:0000256" key="1">
    <source>
        <dbReference type="ARBA" id="ARBA00001966"/>
    </source>
</evidence>
<dbReference type="EMBL" id="PQGE01000045">
    <property type="protein sequence ID" value="POP40501.1"/>
    <property type="molecule type" value="Genomic_DNA"/>
</dbReference>
<dbReference type="Pfam" id="PF00037">
    <property type="entry name" value="Fer4"/>
    <property type="match status" value="1"/>
</dbReference>
<gene>
    <name evidence="12" type="ORF">CHU32_26780</name>
    <name evidence="11" type="ORF">CHU33_26865</name>
</gene>
<dbReference type="PANTHER" id="PTHR30352">
    <property type="entry name" value="PYRUVATE FORMATE-LYASE-ACTIVATING ENZYME"/>
    <property type="match status" value="1"/>
</dbReference>
<dbReference type="NCBIfam" id="TIGR02494">
    <property type="entry name" value="PFLE_PFLC"/>
    <property type="match status" value="1"/>
</dbReference>
<evidence type="ECO:0000259" key="9">
    <source>
        <dbReference type="PROSITE" id="PS51379"/>
    </source>
</evidence>
<dbReference type="InterPro" id="IPR058240">
    <property type="entry name" value="rSAM_sf"/>
</dbReference>
<dbReference type="InterPro" id="IPR001989">
    <property type="entry name" value="Radical_activat_CS"/>
</dbReference>
<dbReference type="Gene3D" id="3.80.30.10">
    <property type="entry name" value="pyruvate-formate lyase- activating enzyme"/>
    <property type="match status" value="1"/>
</dbReference>
<keyword evidence="4" id="KW-0949">S-adenosyl-L-methionine</keyword>
<feature type="domain" description="4Fe-4S ferredoxin-type" evidence="9">
    <location>
        <begin position="50"/>
        <end position="79"/>
    </location>
</feature>
<evidence type="ECO:0000256" key="6">
    <source>
        <dbReference type="ARBA" id="ARBA00023002"/>
    </source>
</evidence>
<dbReference type="InterPro" id="IPR007197">
    <property type="entry name" value="rSAM"/>
</dbReference>
<evidence type="ECO:0000313" key="13">
    <source>
        <dbReference type="Proteomes" id="UP000237073"/>
    </source>
</evidence>
<dbReference type="InterPro" id="IPR040074">
    <property type="entry name" value="BssD/PflA/YjjW"/>
</dbReference>
<dbReference type="InterPro" id="IPR017896">
    <property type="entry name" value="4Fe4S_Fe-S-bd"/>
</dbReference>
<dbReference type="PROSITE" id="PS01087">
    <property type="entry name" value="RADICAL_ACTIVATING"/>
    <property type="match status" value="1"/>
</dbReference>
<evidence type="ECO:0000256" key="2">
    <source>
        <dbReference type="ARBA" id="ARBA00009777"/>
    </source>
</evidence>
<dbReference type="Proteomes" id="UP000237073">
    <property type="component" value="Unassembled WGS sequence"/>
</dbReference>
<dbReference type="SFLD" id="SFLDS00029">
    <property type="entry name" value="Radical_SAM"/>
    <property type="match status" value="1"/>
</dbReference>
<proteinExistence type="inferred from homology"/>
<dbReference type="GO" id="GO:0051539">
    <property type="term" value="F:4 iron, 4 sulfur cluster binding"/>
    <property type="evidence" value="ECO:0007669"/>
    <property type="project" value="UniProtKB-KW"/>
</dbReference>
<name>A0A2P5GGY9_9ENTR</name>
<keyword evidence="5" id="KW-0479">Metal-binding</keyword>
<dbReference type="EMBL" id="PQGD01000042">
    <property type="protein sequence ID" value="POP41422.1"/>
    <property type="molecule type" value="Genomic_DNA"/>
</dbReference>
<dbReference type="Gene3D" id="3.30.70.20">
    <property type="match status" value="1"/>
</dbReference>
<accession>A0A2P5GGY9</accession>
<dbReference type="SUPFAM" id="SSF102114">
    <property type="entry name" value="Radical SAM enzymes"/>
    <property type="match status" value="1"/>
</dbReference>
<dbReference type="GO" id="GO:0046872">
    <property type="term" value="F:metal ion binding"/>
    <property type="evidence" value="ECO:0007669"/>
    <property type="project" value="UniProtKB-KW"/>
</dbReference>
<dbReference type="Proteomes" id="UP000247005">
    <property type="component" value="Unassembled WGS sequence"/>
</dbReference>
<dbReference type="PIRSF" id="PIRSF000371">
    <property type="entry name" value="PFL_act_enz"/>
    <property type="match status" value="1"/>
</dbReference>
<keyword evidence="7" id="KW-0408">Iron</keyword>
<dbReference type="RefSeq" id="WP_103678786.1">
    <property type="nucleotide sequence ID" value="NZ_PQGD01000042.1"/>
</dbReference>
<dbReference type="SFLD" id="SFLDG01118">
    <property type="entry name" value="activating_enzymes__group_2"/>
    <property type="match status" value="1"/>
</dbReference>
<evidence type="ECO:0000256" key="8">
    <source>
        <dbReference type="ARBA" id="ARBA00023014"/>
    </source>
</evidence>
<dbReference type="PROSITE" id="PS51379">
    <property type="entry name" value="4FE4S_FER_2"/>
    <property type="match status" value="1"/>
</dbReference>
<keyword evidence="13" id="KW-1185">Reference proteome</keyword>
<dbReference type="InterPro" id="IPR017900">
    <property type="entry name" value="4Fe4S_Fe_S_CS"/>
</dbReference>
<comment type="cofactor">
    <cofactor evidence="1">
        <name>[4Fe-4S] cluster</name>
        <dbReference type="ChEBI" id="CHEBI:49883"/>
    </cofactor>
</comment>
<dbReference type="SFLD" id="SFLDG01066">
    <property type="entry name" value="organic_radical-activating_enz"/>
    <property type="match status" value="1"/>
</dbReference>
<protein>
    <submittedName>
        <fullName evidence="12">Glycyl-radical enzyme activating protein</fullName>
    </submittedName>
</protein>
<organism evidence="12 14">
    <name type="scientific">Superficieibacter electus</name>
    <dbReference type="NCBI Taxonomy" id="2022662"/>
    <lineage>
        <taxon>Bacteria</taxon>
        <taxon>Pseudomonadati</taxon>
        <taxon>Pseudomonadota</taxon>
        <taxon>Gammaproteobacteria</taxon>
        <taxon>Enterobacterales</taxon>
        <taxon>Enterobacteriaceae</taxon>
        <taxon>Superficieibacter</taxon>
    </lineage>
</organism>
<dbReference type="PROSITE" id="PS00198">
    <property type="entry name" value="4FE4S_FER_1"/>
    <property type="match status" value="1"/>
</dbReference>
<evidence type="ECO:0000313" key="12">
    <source>
        <dbReference type="EMBL" id="POP41422.1"/>
    </source>
</evidence>
<reference evidence="13 14" key="1">
    <citation type="submission" date="2018-01" db="EMBL/GenBank/DDBJ databases">
        <title>Superficieibacter electus gen. nov., sp. nov., an extended-spectrum beta-lactamase possessing member of the Enterobacteriaceae family, isolated from intensive care unit surfaces.</title>
        <authorList>
            <person name="Potter R.F."/>
            <person name="D'Souza A.W."/>
        </authorList>
    </citation>
    <scope>NUCLEOTIDE SEQUENCE [LARGE SCALE GENOMIC DNA]</scope>
    <source>
        <strain evidence="12 14">BP-1</strain>
        <strain evidence="11 13">BP-2</strain>
    </source>
</reference>
<evidence type="ECO:0000256" key="7">
    <source>
        <dbReference type="ARBA" id="ARBA00023004"/>
    </source>
</evidence>
<evidence type="ECO:0000256" key="3">
    <source>
        <dbReference type="ARBA" id="ARBA00022485"/>
    </source>
</evidence>
<dbReference type="PANTHER" id="PTHR30352:SF4">
    <property type="entry name" value="PYRUVATE FORMATE-LYASE 2-ACTIVATING ENZYME"/>
    <property type="match status" value="1"/>
</dbReference>
<keyword evidence="8" id="KW-0411">Iron-sulfur</keyword>
<comment type="similarity">
    <text evidence="2">Belongs to the organic radical-activating enzymes family.</text>
</comment>
<dbReference type="InterPro" id="IPR034457">
    <property type="entry name" value="Organic_radical-activating"/>
</dbReference>
<dbReference type="GO" id="GO:0016491">
    <property type="term" value="F:oxidoreductase activity"/>
    <property type="evidence" value="ECO:0007669"/>
    <property type="project" value="UniProtKB-KW"/>
</dbReference>
<evidence type="ECO:0000313" key="11">
    <source>
        <dbReference type="EMBL" id="POP40501.1"/>
    </source>
</evidence>
<dbReference type="InterPro" id="IPR012839">
    <property type="entry name" value="Organic_radical_activase"/>
</dbReference>
<evidence type="ECO:0000313" key="14">
    <source>
        <dbReference type="Proteomes" id="UP000247005"/>
    </source>
</evidence>
<feature type="domain" description="Radical SAM core" evidence="10">
    <location>
        <begin position="19"/>
        <end position="303"/>
    </location>
</feature>
<dbReference type="AlphaFoldDB" id="A0A2P5GGY9"/>
<comment type="caution">
    <text evidence="12">The sequence shown here is derived from an EMBL/GenBank/DDBJ whole genome shotgun (WGS) entry which is preliminary data.</text>
</comment>
<evidence type="ECO:0000256" key="5">
    <source>
        <dbReference type="ARBA" id="ARBA00022723"/>
    </source>
</evidence>
<evidence type="ECO:0000256" key="4">
    <source>
        <dbReference type="ARBA" id="ARBA00022691"/>
    </source>
</evidence>
<dbReference type="PROSITE" id="PS51918">
    <property type="entry name" value="RADICAL_SAM"/>
    <property type="match status" value="1"/>
</dbReference>
<evidence type="ECO:0000259" key="10">
    <source>
        <dbReference type="PROSITE" id="PS51918"/>
    </source>
</evidence>
<keyword evidence="3" id="KW-0004">4Fe-4S</keyword>
<dbReference type="OrthoDB" id="9782387at2"/>
<keyword evidence="6" id="KW-0560">Oxidoreductase</keyword>